<feature type="compositionally biased region" description="Polar residues" evidence="1">
    <location>
        <begin position="163"/>
        <end position="173"/>
    </location>
</feature>
<evidence type="ECO:0000313" key="3">
    <source>
        <dbReference type="Proteomes" id="UP000192596"/>
    </source>
</evidence>
<dbReference type="InParanoid" id="A0A1V8TSU8"/>
<gene>
    <name evidence="2" type="ORF">B0A48_01313</name>
</gene>
<dbReference type="EMBL" id="NAJO01000002">
    <property type="protein sequence ID" value="OQO14436.1"/>
    <property type="molecule type" value="Genomic_DNA"/>
</dbReference>
<organism evidence="2 3">
    <name type="scientific">Cryoendolithus antarcticus</name>
    <dbReference type="NCBI Taxonomy" id="1507870"/>
    <lineage>
        <taxon>Eukaryota</taxon>
        <taxon>Fungi</taxon>
        <taxon>Dikarya</taxon>
        <taxon>Ascomycota</taxon>
        <taxon>Pezizomycotina</taxon>
        <taxon>Dothideomycetes</taxon>
        <taxon>Dothideomycetidae</taxon>
        <taxon>Cladosporiales</taxon>
        <taxon>Cladosporiaceae</taxon>
        <taxon>Cryoendolithus</taxon>
    </lineage>
</organism>
<comment type="caution">
    <text evidence="2">The sequence shown here is derived from an EMBL/GenBank/DDBJ whole genome shotgun (WGS) entry which is preliminary data.</text>
</comment>
<feature type="compositionally biased region" description="Polar residues" evidence="1">
    <location>
        <begin position="143"/>
        <end position="154"/>
    </location>
</feature>
<dbReference type="Gene3D" id="1.25.40.20">
    <property type="entry name" value="Ankyrin repeat-containing domain"/>
    <property type="match status" value="1"/>
</dbReference>
<feature type="region of interest" description="Disordered" evidence="1">
    <location>
        <begin position="36"/>
        <end position="131"/>
    </location>
</feature>
<accession>A0A1V8TSU8</accession>
<feature type="compositionally biased region" description="Polar residues" evidence="1">
    <location>
        <begin position="107"/>
        <end position="124"/>
    </location>
</feature>
<evidence type="ECO:0000313" key="2">
    <source>
        <dbReference type="EMBL" id="OQO14436.1"/>
    </source>
</evidence>
<feature type="region of interest" description="Disordered" evidence="1">
    <location>
        <begin position="143"/>
        <end position="176"/>
    </location>
</feature>
<dbReference type="InterPro" id="IPR036770">
    <property type="entry name" value="Ankyrin_rpt-contain_sf"/>
</dbReference>
<proteinExistence type="predicted"/>
<sequence length="696" mass="76990">MEQNHGPSDVVAQKLCSSCVRRYDIDDFVRNNKTNKTCNKCGAKKRRHDQKKRGGTSTSPANGPTPNEAINSDRQPFIQFTALIDSTEAQQPPVAVSSSKRKRSLDSIASTNPVSQRQCTSEQGYNDALPGSPVRAVAICSDTDSTRSANTTPDLVSDGGSRGSESPDCTSDNVALRDPPTVTLSAEPMFVSKVPDAHSLLPAIVEDEPFEPRTNTNEPHKPDRTLHDSIDALSVDMRRLSHHSSLNSSKAPTFTSSKVSSNSSRRSFMSNWSAPMPAPMGTDLDDEMIRARARPEDVRKVARWKVGPLLMYSKSKLRQEMFMCAVTGDVAKLRDILALGECGVNDPMSKAMSASYPKVQSLLELAIHSSKPTIVRFLIKDCVLDPEALCRGTDLAARGLAACAIYGRVEYLEAILQMDLVDTNAELIRVPEARVSLADPLPWARYTVYNEAIAHCRERVVEILLEHQQPDWLTEESAHQTLLIALNEQARFGDRDRFDTLLRISALMRFERPVFPEMISAITGGQENLLKNLLEVAEFDLLDTARAICHAVEVGQRGPVLGRLLLALPLKMPGFSAKQFLRYEKHQQSLHVVCYPSSMALSRRTAGYFQLAEWQCPPGPVIDSAREALAPSLTPIRTPGLLTKLYDEAIRLDLDEVAECLHMALFRFDHSPEAVYEPMYIATSHKEPLAKQAQAS</sequence>
<feature type="region of interest" description="Disordered" evidence="1">
    <location>
        <begin position="243"/>
        <end position="281"/>
    </location>
</feature>
<protein>
    <submittedName>
        <fullName evidence="2">Uncharacterized protein</fullName>
    </submittedName>
</protein>
<evidence type="ECO:0000256" key="1">
    <source>
        <dbReference type="SAM" id="MobiDB-lite"/>
    </source>
</evidence>
<reference evidence="3" key="1">
    <citation type="submission" date="2017-03" db="EMBL/GenBank/DDBJ databases">
        <title>Genomes of endolithic fungi from Antarctica.</title>
        <authorList>
            <person name="Coleine C."/>
            <person name="Masonjones S."/>
            <person name="Stajich J.E."/>
        </authorList>
    </citation>
    <scope>NUCLEOTIDE SEQUENCE [LARGE SCALE GENOMIC DNA]</scope>
    <source>
        <strain evidence="3">CCFEE 5527</strain>
    </source>
</reference>
<name>A0A1V8TSU8_9PEZI</name>
<dbReference type="Proteomes" id="UP000192596">
    <property type="component" value="Unassembled WGS sequence"/>
</dbReference>
<feature type="compositionally biased region" description="Basic residues" evidence="1">
    <location>
        <begin position="42"/>
        <end position="54"/>
    </location>
</feature>
<keyword evidence="3" id="KW-1185">Reference proteome</keyword>
<feature type="compositionally biased region" description="Low complexity" evidence="1">
    <location>
        <begin position="256"/>
        <end position="273"/>
    </location>
</feature>
<dbReference type="AlphaFoldDB" id="A0A1V8TSU8"/>
<feature type="compositionally biased region" description="Polar residues" evidence="1">
    <location>
        <begin position="55"/>
        <end position="74"/>
    </location>
</feature>